<dbReference type="GO" id="GO:0003723">
    <property type="term" value="F:RNA binding"/>
    <property type="evidence" value="ECO:0007669"/>
    <property type="project" value="InterPro"/>
</dbReference>
<dbReference type="Pfam" id="PF02171">
    <property type="entry name" value="Piwi"/>
    <property type="match status" value="1"/>
</dbReference>
<dbReference type="InterPro" id="IPR012337">
    <property type="entry name" value="RNaseH-like_sf"/>
</dbReference>
<accession>A0A914YFT0</accession>
<feature type="domain" description="PAZ" evidence="2">
    <location>
        <begin position="348"/>
        <end position="448"/>
    </location>
</feature>
<dbReference type="Gene3D" id="3.30.420.10">
    <property type="entry name" value="Ribonuclease H-like superfamily/Ribonuclease H"/>
    <property type="match status" value="1"/>
</dbReference>
<feature type="compositionally biased region" description="Gly residues" evidence="1">
    <location>
        <begin position="14"/>
        <end position="23"/>
    </location>
</feature>
<feature type="region of interest" description="Disordered" evidence="1">
    <location>
        <begin position="1"/>
        <end position="110"/>
    </location>
</feature>
<sequence length="978" mass="111115">MAYRGNNQQRDNNRGGGGNFNRGGRGRGRGEQHGNSSPRNYNESPRNNYNDGPRNFNDGGQRNFNGSSPRNNFQDGGNRGGYRGGYDRGRGGGGDAGYRGRGGPRLPAKPHVLTGEGAIFPVHVEPGRKAYRYDVSMDFKAQKFDGGTITTSLTKEKRDTRMRDLCYRVLSIVMRDTDDFGVKSIQIAYDNQNTLYSSQPFTPVSYIVTKDQLSTNLQSFLKGNGEITVEITPNQEMEYVDISDLTQYSSGDIVLDEDQTVRQVLEIILSQGALNSEEYQVVGNGQLYRLQEKPIGRGLCTRYGTQKGIRIVEVDDPVNAPAKKICAGLIVDFKCSPFYSVGRSLYEKVEDFVNADHRNPSVWEDATKYFSGVRVCPAYDRHRVLTVKSFDNKCLDQITITLDDGEVISLPDFFRTKKRCRLEHPHTQAVNMHGDKGQFPMELLIILPNQRVSLEKVTPYLRDQVHRLNAVPPQERYENILNEVHNMNFNSVVAKAFGIHVSLEPFEKASELKFERPPKPTIIAGGGVSIYPNEDGRFDLGRNRYFLPCTILRWAIIYSNECDPQLVKEFHDTFKNFAQSRGITFKENANQMLFDSRNASFNDWLNKFKMFKENEATFVILIDSKSNQHSHNTLKLMESVTKILTQHVTLEVAKKVVEQRQTQTLGNILHKINVKNGGINYKVQFNTAERLDINKGEVLVFGYDVAHPTGVSPEERKENLDKGHVSETRDPSVVGITANVLSDPSAFIGDFFFQPTCQERVDKNELRIYIKQFLTRLKKNRTKMPGIIVVLRDGVSEGQFKMTYLEELPAIRQGFVDFDPNYKPKFVFVICTKRHHKRFFEGSKGEFANPQAGSFVENKFTRPDCIEFYMQCHKAIKGTAKFVQVSVVLNEPDVSKKELFNFLHSLSYGHQIVCSPVSLPTPIYQADELAARGFEVYHSVKQHMPHAIKWDNGEIKYYELSTLLNYSDSELGNRRFNA</sequence>
<feature type="compositionally biased region" description="Polar residues" evidence="1">
    <location>
        <begin position="58"/>
        <end position="74"/>
    </location>
</feature>
<protein>
    <submittedName>
        <fullName evidence="5">Piwi domain-containing protein</fullName>
    </submittedName>
</protein>
<evidence type="ECO:0000259" key="2">
    <source>
        <dbReference type="PROSITE" id="PS50821"/>
    </source>
</evidence>
<evidence type="ECO:0000313" key="4">
    <source>
        <dbReference type="Proteomes" id="UP000887577"/>
    </source>
</evidence>
<dbReference type="Gene3D" id="2.170.260.10">
    <property type="entry name" value="paz domain"/>
    <property type="match status" value="1"/>
</dbReference>
<dbReference type="AlphaFoldDB" id="A0A914YFT0"/>
<evidence type="ECO:0000259" key="3">
    <source>
        <dbReference type="PROSITE" id="PS50822"/>
    </source>
</evidence>
<feature type="domain" description="Piwi" evidence="3">
    <location>
        <begin position="617"/>
        <end position="938"/>
    </location>
</feature>
<dbReference type="SMART" id="SM00950">
    <property type="entry name" value="Piwi"/>
    <property type="match status" value="1"/>
</dbReference>
<dbReference type="SUPFAM" id="SSF53098">
    <property type="entry name" value="Ribonuclease H-like"/>
    <property type="match status" value="1"/>
</dbReference>
<dbReference type="SUPFAM" id="SSF101690">
    <property type="entry name" value="PAZ domain"/>
    <property type="match status" value="1"/>
</dbReference>
<dbReference type="Proteomes" id="UP000887577">
    <property type="component" value="Unplaced"/>
</dbReference>
<feature type="compositionally biased region" description="Low complexity" evidence="1">
    <location>
        <begin position="1"/>
        <end position="10"/>
    </location>
</feature>
<proteinExistence type="predicted"/>
<name>A0A914YFT0_9BILA</name>
<dbReference type="Gene3D" id="3.40.50.2300">
    <property type="match status" value="1"/>
</dbReference>
<dbReference type="InterPro" id="IPR036397">
    <property type="entry name" value="RNaseH_sf"/>
</dbReference>
<feature type="compositionally biased region" description="Polar residues" evidence="1">
    <location>
        <begin position="36"/>
        <end position="50"/>
    </location>
</feature>
<feature type="compositionally biased region" description="Gly residues" evidence="1">
    <location>
        <begin position="91"/>
        <end position="103"/>
    </location>
</feature>
<dbReference type="Pfam" id="PF02170">
    <property type="entry name" value="PAZ"/>
    <property type="match status" value="1"/>
</dbReference>
<dbReference type="CDD" id="cd02846">
    <property type="entry name" value="PAZ_argonaute_like"/>
    <property type="match status" value="1"/>
</dbReference>
<dbReference type="PROSITE" id="PS50822">
    <property type="entry name" value="PIWI"/>
    <property type="match status" value="1"/>
</dbReference>
<dbReference type="InterPro" id="IPR036085">
    <property type="entry name" value="PAZ_dom_sf"/>
</dbReference>
<dbReference type="WBParaSite" id="PSU_v2.g16210.t1">
    <property type="protein sequence ID" value="PSU_v2.g16210.t1"/>
    <property type="gene ID" value="PSU_v2.g16210"/>
</dbReference>
<dbReference type="PANTHER" id="PTHR22891">
    <property type="entry name" value="EUKARYOTIC TRANSLATION INITIATION FACTOR 2C"/>
    <property type="match status" value="1"/>
</dbReference>
<evidence type="ECO:0000313" key="5">
    <source>
        <dbReference type="WBParaSite" id="PSU_v2.g16210.t1"/>
    </source>
</evidence>
<dbReference type="PROSITE" id="PS50821">
    <property type="entry name" value="PAZ"/>
    <property type="match status" value="1"/>
</dbReference>
<reference evidence="5" key="1">
    <citation type="submission" date="2022-11" db="UniProtKB">
        <authorList>
            <consortium name="WormBaseParasite"/>
        </authorList>
    </citation>
    <scope>IDENTIFICATION</scope>
</reference>
<keyword evidence="4" id="KW-1185">Reference proteome</keyword>
<dbReference type="InterPro" id="IPR003100">
    <property type="entry name" value="PAZ_dom"/>
</dbReference>
<evidence type="ECO:0000256" key="1">
    <source>
        <dbReference type="SAM" id="MobiDB-lite"/>
    </source>
</evidence>
<dbReference type="InterPro" id="IPR003165">
    <property type="entry name" value="Piwi"/>
</dbReference>
<organism evidence="4 5">
    <name type="scientific">Panagrolaimus superbus</name>
    <dbReference type="NCBI Taxonomy" id="310955"/>
    <lineage>
        <taxon>Eukaryota</taxon>
        <taxon>Metazoa</taxon>
        <taxon>Ecdysozoa</taxon>
        <taxon>Nematoda</taxon>
        <taxon>Chromadorea</taxon>
        <taxon>Rhabditida</taxon>
        <taxon>Tylenchina</taxon>
        <taxon>Panagrolaimomorpha</taxon>
        <taxon>Panagrolaimoidea</taxon>
        <taxon>Panagrolaimidae</taxon>
        <taxon>Panagrolaimus</taxon>
    </lineage>
</organism>